<organism evidence="2 3">
    <name type="scientific">Marinilabilia salmonicolor</name>
    <dbReference type="NCBI Taxonomy" id="989"/>
    <lineage>
        <taxon>Bacteria</taxon>
        <taxon>Pseudomonadati</taxon>
        <taxon>Bacteroidota</taxon>
        <taxon>Bacteroidia</taxon>
        <taxon>Marinilabiliales</taxon>
        <taxon>Marinilabiliaceae</taxon>
        <taxon>Marinilabilia</taxon>
    </lineage>
</organism>
<dbReference type="AlphaFoldDB" id="A0A368UVI6"/>
<accession>A0A368UVI6</accession>
<protein>
    <recommendedName>
        <fullName evidence="1">GmrSD restriction endonucleases N-terminal domain-containing protein</fullName>
    </recommendedName>
</protein>
<evidence type="ECO:0000259" key="1">
    <source>
        <dbReference type="Pfam" id="PF03235"/>
    </source>
</evidence>
<dbReference type="RefSeq" id="WP_114437486.1">
    <property type="nucleotide sequence ID" value="NZ_QPIZ01000018.1"/>
</dbReference>
<evidence type="ECO:0000313" key="2">
    <source>
        <dbReference type="EMBL" id="RCW31374.1"/>
    </source>
</evidence>
<dbReference type="InterPro" id="IPR004919">
    <property type="entry name" value="GmrSD_N"/>
</dbReference>
<evidence type="ECO:0000313" key="3">
    <source>
        <dbReference type="Proteomes" id="UP000252733"/>
    </source>
</evidence>
<comment type="caution">
    <text evidence="2">The sequence shown here is derived from an EMBL/GenBank/DDBJ whole genome shotgun (WGS) entry which is preliminary data.</text>
</comment>
<dbReference type="PANTHER" id="PTHR37292">
    <property type="entry name" value="VNG6097C"/>
    <property type="match status" value="1"/>
</dbReference>
<dbReference type="EMBL" id="QPIZ01000018">
    <property type="protein sequence ID" value="RCW31374.1"/>
    <property type="molecule type" value="Genomic_DNA"/>
</dbReference>
<reference evidence="2 3" key="1">
    <citation type="submission" date="2018-07" db="EMBL/GenBank/DDBJ databases">
        <title>Freshwater and sediment microbial communities from various areas in North America, analyzing microbe dynamics in response to fracking.</title>
        <authorList>
            <person name="Lamendella R."/>
        </authorList>
    </citation>
    <scope>NUCLEOTIDE SEQUENCE [LARGE SCALE GENOMIC DNA]</scope>
    <source>
        <strain evidence="2 3">160A</strain>
    </source>
</reference>
<keyword evidence="3" id="KW-1185">Reference proteome</keyword>
<dbReference type="Pfam" id="PF03235">
    <property type="entry name" value="GmrSD_N"/>
    <property type="match status" value="1"/>
</dbReference>
<feature type="domain" description="GmrSD restriction endonucleases N-terminal" evidence="1">
    <location>
        <begin position="17"/>
        <end position="245"/>
    </location>
</feature>
<sequence>MELSQGNKELLELAKGAFKGEVMLPDFQRNFVWSRQDIEELFKSLLEDMFIGNFLIHNVDPLNPPFKPIEIEGATSVNSHFCPKPSILVLDGQQRLTSLFYALYSPNIPLRNVSNPYAFFINIQALIQDDIDNSVQSTSKVWREYKSLLNEDESFNMKVLVEKELIPITFLAEDFTEIWFEHYKPKYSSENDKKIRSYIKNIISYKTLTLDVPINEKPENIAVLFERINRTGIKLSIFDLLVARLYKYINLREKWEESFDAYHSLQEYSRNNKRDTTTPYYFIQSLALHHGMSIKARHMLKIDDNILNPTSWNTLIETADKNVLVRLLDVNEYGIGRIDKWFPYSPMIVPFLAFFLTDSFNVDKINRWYWSSVFTERYASSVESKITKDYKEVIIWFKDDLKIPDIVIEMREKQLGNLNFKEKDNSGNSVYKGVFNLLFINDAKDFYEDDKIKYKKTELDDHHIFPKKYLEEKGVTEHINSILNRTLIHGTTNKNISKKAPADYIKIMLNKLKSEEAVKNLLIKHFINDEMFEIMKGVDDKSSNEFVAENYNRFLELREKNIKDSISKII</sequence>
<name>A0A368UVI6_9BACT</name>
<proteinExistence type="predicted"/>
<dbReference type="PANTHER" id="PTHR37292:SF2">
    <property type="entry name" value="DUF262 DOMAIN-CONTAINING PROTEIN"/>
    <property type="match status" value="1"/>
</dbReference>
<gene>
    <name evidence="2" type="ORF">DFO77_11891</name>
</gene>
<dbReference type="Proteomes" id="UP000252733">
    <property type="component" value="Unassembled WGS sequence"/>
</dbReference>